<evidence type="ECO:0000256" key="1">
    <source>
        <dbReference type="SAM" id="Coils"/>
    </source>
</evidence>
<feature type="coiled-coil region" evidence="1">
    <location>
        <begin position="38"/>
        <end position="119"/>
    </location>
</feature>
<sequence length="277" mass="32376">MDNTVMDELHSLINTLKKDNLEKDQHIARLKRSSMTLCDEAERTEHSYLNEIKTLETANQGLQQKLKSLNKYLPKKSIDNITETEVSEPNNYSKHQLEMEELKIKLSKAEIAVQEYSSILQDRDQNIIRMKDELDQMSKVGNEMLTTIRIFEDENKRYERELEQVKNDYDRKLAELTIKIKNTEYSKQKHKSGNGIDSNNTRSKVRQDNNYEGINKDSNFRGYTSNDMMGTQNADIDFAGENFSTLQKKHKILVLTDEYDDNDILAIVKKEMETHVK</sequence>
<dbReference type="AlphaFoldDB" id="A0A9N9QG59"/>
<evidence type="ECO:0000256" key="2">
    <source>
        <dbReference type="SAM" id="MobiDB-lite"/>
    </source>
</evidence>
<protein>
    <submittedName>
        <fullName evidence="3">Uncharacterized protein</fullName>
    </submittedName>
</protein>
<name>A0A9N9QG59_9CUCU</name>
<feature type="region of interest" description="Disordered" evidence="2">
    <location>
        <begin position="185"/>
        <end position="223"/>
    </location>
</feature>
<proteinExistence type="predicted"/>
<feature type="compositionally biased region" description="Basic and acidic residues" evidence="2">
    <location>
        <begin position="205"/>
        <end position="219"/>
    </location>
</feature>
<dbReference type="Proteomes" id="UP001152799">
    <property type="component" value="Chromosome 13"/>
</dbReference>
<reference evidence="3" key="1">
    <citation type="submission" date="2022-01" db="EMBL/GenBank/DDBJ databases">
        <authorList>
            <person name="King R."/>
        </authorList>
    </citation>
    <scope>NUCLEOTIDE SEQUENCE</scope>
</reference>
<keyword evidence="4" id="KW-1185">Reference proteome</keyword>
<gene>
    <name evidence="3" type="ORF">CEUTPL_LOCUS4139</name>
</gene>
<evidence type="ECO:0000313" key="3">
    <source>
        <dbReference type="EMBL" id="CAG9763478.1"/>
    </source>
</evidence>
<accession>A0A9N9QG59</accession>
<keyword evidence="1" id="KW-0175">Coiled coil</keyword>
<dbReference type="EMBL" id="OU892289">
    <property type="protein sequence ID" value="CAG9763478.1"/>
    <property type="molecule type" value="Genomic_DNA"/>
</dbReference>
<feature type="coiled-coil region" evidence="1">
    <location>
        <begin position="148"/>
        <end position="179"/>
    </location>
</feature>
<feature type="compositionally biased region" description="Polar residues" evidence="2">
    <location>
        <begin position="195"/>
        <end position="204"/>
    </location>
</feature>
<evidence type="ECO:0000313" key="4">
    <source>
        <dbReference type="Proteomes" id="UP001152799"/>
    </source>
</evidence>
<organism evidence="3 4">
    <name type="scientific">Ceutorhynchus assimilis</name>
    <name type="common">cabbage seed weevil</name>
    <dbReference type="NCBI Taxonomy" id="467358"/>
    <lineage>
        <taxon>Eukaryota</taxon>
        <taxon>Metazoa</taxon>
        <taxon>Ecdysozoa</taxon>
        <taxon>Arthropoda</taxon>
        <taxon>Hexapoda</taxon>
        <taxon>Insecta</taxon>
        <taxon>Pterygota</taxon>
        <taxon>Neoptera</taxon>
        <taxon>Endopterygota</taxon>
        <taxon>Coleoptera</taxon>
        <taxon>Polyphaga</taxon>
        <taxon>Cucujiformia</taxon>
        <taxon>Curculionidae</taxon>
        <taxon>Ceutorhynchinae</taxon>
        <taxon>Ceutorhynchus</taxon>
    </lineage>
</organism>